<organism evidence="2 3">
    <name type="scientific">Ralstonia solanacearum (strain Po82)</name>
    <dbReference type="NCBI Taxonomy" id="1031711"/>
    <lineage>
        <taxon>Bacteria</taxon>
        <taxon>Pseudomonadati</taxon>
        <taxon>Pseudomonadota</taxon>
        <taxon>Betaproteobacteria</taxon>
        <taxon>Burkholderiales</taxon>
        <taxon>Burkholderiaceae</taxon>
        <taxon>Ralstonia</taxon>
        <taxon>Ralstonia solanacearum species complex</taxon>
    </lineage>
</organism>
<feature type="compositionally biased region" description="Low complexity" evidence="1">
    <location>
        <begin position="12"/>
        <end position="21"/>
    </location>
</feature>
<dbReference type="Proteomes" id="UP000007953">
    <property type="component" value="Plasmid megaplasmid"/>
</dbReference>
<dbReference type="KEGG" id="rsn:RSPO_m01104"/>
<reference evidence="2 3" key="1">
    <citation type="journal article" date="2011" name="J. Bacteriol.">
        <title>Complete genome sequence of the plant pathogen Ralstonia solanacearum strain Po82.</title>
        <authorList>
            <person name="Xu J."/>
            <person name="Zheng H.J."/>
            <person name="Liu L."/>
            <person name="Pan Z.C."/>
            <person name="Prior P."/>
            <person name="Tang B."/>
            <person name="Xu J.S."/>
            <person name="Zhang H."/>
            <person name="Tian Q."/>
            <person name="Zhang L.Q."/>
            <person name="Feng J."/>
        </authorList>
    </citation>
    <scope>NUCLEOTIDE SEQUENCE [LARGE SCALE GENOMIC DNA]</scope>
    <source>
        <strain evidence="3">Po82</strain>
    </source>
</reference>
<proteinExistence type="predicted"/>
<protein>
    <submittedName>
        <fullName evidence="2">Uncharacterized protein</fullName>
    </submittedName>
</protein>
<dbReference type="HOGENOM" id="CLU_3221120_0_0_4"/>
<feature type="compositionally biased region" description="Basic residues" evidence="1">
    <location>
        <begin position="1"/>
        <end position="11"/>
    </location>
</feature>
<evidence type="ECO:0000256" key="1">
    <source>
        <dbReference type="SAM" id="MobiDB-lite"/>
    </source>
</evidence>
<sequence length="44" mass="4752">MRKRPGGHRASGRIGDSIGDDGVLRPSFGGKKRRGLRKHEAPQG</sequence>
<dbReference type="AlphaFoldDB" id="F6G9F1"/>
<evidence type="ECO:0000313" key="2">
    <source>
        <dbReference type="EMBL" id="AEG71740.1"/>
    </source>
</evidence>
<evidence type="ECO:0000313" key="3">
    <source>
        <dbReference type="Proteomes" id="UP000007953"/>
    </source>
</evidence>
<dbReference type="EMBL" id="CP002820">
    <property type="protein sequence ID" value="AEG71740.1"/>
    <property type="molecule type" value="Genomic_DNA"/>
</dbReference>
<feature type="region of interest" description="Disordered" evidence="1">
    <location>
        <begin position="1"/>
        <end position="44"/>
    </location>
</feature>
<name>F6G9F1_RALS8</name>
<gene>
    <name evidence="2" type="ordered locus">RSPO_m01104</name>
</gene>
<accession>F6G9F1</accession>
<geneLocation type="plasmid" evidence="3"/>
<dbReference type="PATRIC" id="fig|1031711.3.peg.4302"/>
<keyword evidence="2" id="KW-0614">Plasmid</keyword>